<accession>A0ABV1A1U9</accession>
<reference evidence="1 2" key="1">
    <citation type="submission" date="2021-06" db="EMBL/GenBank/DDBJ databases">
        <authorList>
            <person name="Palmer J.M."/>
        </authorList>
    </citation>
    <scope>NUCLEOTIDE SEQUENCE [LARGE SCALE GENOMIC DNA]</scope>
    <source>
        <strain evidence="1 2">AS_MEX2019</strain>
        <tissue evidence="1">Muscle</tissue>
    </source>
</reference>
<name>A0ABV1A1U9_9TELE</name>
<dbReference type="Proteomes" id="UP001469553">
    <property type="component" value="Unassembled WGS sequence"/>
</dbReference>
<proteinExistence type="predicted"/>
<comment type="caution">
    <text evidence="1">The sequence shown here is derived from an EMBL/GenBank/DDBJ whole genome shotgun (WGS) entry which is preliminary data.</text>
</comment>
<evidence type="ECO:0000313" key="1">
    <source>
        <dbReference type="EMBL" id="MEQ2312522.1"/>
    </source>
</evidence>
<keyword evidence="2" id="KW-1185">Reference proteome</keyword>
<organism evidence="1 2">
    <name type="scientific">Ameca splendens</name>
    <dbReference type="NCBI Taxonomy" id="208324"/>
    <lineage>
        <taxon>Eukaryota</taxon>
        <taxon>Metazoa</taxon>
        <taxon>Chordata</taxon>
        <taxon>Craniata</taxon>
        <taxon>Vertebrata</taxon>
        <taxon>Euteleostomi</taxon>
        <taxon>Actinopterygii</taxon>
        <taxon>Neopterygii</taxon>
        <taxon>Teleostei</taxon>
        <taxon>Neoteleostei</taxon>
        <taxon>Acanthomorphata</taxon>
        <taxon>Ovalentaria</taxon>
        <taxon>Atherinomorphae</taxon>
        <taxon>Cyprinodontiformes</taxon>
        <taxon>Goodeidae</taxon>
        <taxon>Ameca</taxon>
    </lineage>
</organism>
<sequence>MFIAYKSKSNGVQARKDKRRRKIEALEMNCVKPEDSVYKNLSHNDEAADVQEQLYENLVTTNDRSPTDS</sequence>
<dbReference type="EMBL" id="JAHRIP010079272">
    <property type="protein sequence ID" value="MEQ2312522.1"/>
    <property type="molecule type" value="Genomic_DNA"/>
</dbReference>
<gene>
    <name evidence="1" type="ORF">AMECASPLE_031865</name>
</gene>
<evidence type="ECO:0000313" key="2">
    <source>
        <dbReference type="Proteomes" id="UP001469553"/>
    </source>
</evidence>
<protein>
    <submittedName>
        <fullName evidence="1">Uncharacterized protein</fullName>
    </submittedName>
</protein>